<evidence type="ECO:0000313" key="2">
    <source>
        <dbReference type="Proteomes" id="UP000789702"/>
    </source>
</evidence>
<proteinExistence type="predicted"/>
<evidence type="ECO:0000313" key="1">
    <source>
        <dbReference type="EMBL" id="CAG8622534.1"/>
    </source>
</evidence>
<reference evidence="1" key="1">
    <citation type="submission" date="2021-06" db="EMBL/GenBank/DDBJ databases">
        <authorList>
            <person name="Kallberg Y."/>
            <person name="Tangrot J."/>
            <person name="Rosling A."/>
        </authorList>
    </citation>
    <scope>NUCLEOTIDE SEQUENCE</scope>
    <source>
        <strain evidence="1">IL203A</strain>
    </source>
</reference>
<gene>
    <name evidence="1" type="ORF">DHETER_LOCUS8076</name>
</gene>
<comment type="caution">
    <text evidence="1">The sequence shown here is derived from an EMBL/GenBank/DDBJ whole genome shotgun (WGS) entry which is preliminary data.</text>
</comment>
<feature type="non-terminal residue" evidence="1">
    <location>
        <position position="1"/>
    </location>
</feature>
<keyword evidence="2" id="KW-1185">Reference proteome</keyword>
<protein>
    <submittedName>
        <fullName evidence="1">12543_t:CDS:1</fullName>
    </submittedName>
</protein>
<sequence>AFGEKVLQLQPQRQYVYAVLTDCIIIRIFRIARGENNRFSYRYMASESLTYNTSEPPNGWKYLVTIMQNSPDQLGWIEPSINFADGNTITTVTLVRSISAGRTSIVYEGTLENSESSVVVKKAKNAQYLHCFTNEKNVLTRLSDLNSPYLPKLLLSNDDTLVMTPLCNKVNNLQIKDIENIIKTLETVHSNFQLIHMDLRKYNFLRDDDSNILIIDWGYSKTQGENAPFAGALECMPDNILQSLINEEQINYEPTIDLMCLVRSLYLMLHQPLSIEKVSFDRVPENFKKRAQDILDFWAVNGKSEWWNKISSDAENLKYDDLLKDIKKLF</sequence>
<dbReference type="Proteomes" id="UP000789702">
    <property type="component" value="Unassembled WGS sequence"/>
</dbReference>
<accession>A0ACA9MZM5</accession>
<name>A0ACA9MZM5_9GLOM</name>
<organism evidence="1 2">
    <name type="scientific">Dentiscutata heterogama</name>
    <dbReference type="NCBI Taxonomy" id="1316150"/>
    <lineage>
        <taxon>Eukaryota</taxon>
        <taxon>Fungi</taxon>
        <taxon>Fungi incertae sedis</taxon>
        <taxon>Mucoromycota</taxon>
        <taxon>Glomeromycotina</taxon>
        <taxon>Glomeromycetes</taxon>
        <taxon>Diversisporales</taxon>
        <taxon>Gigasporaceae</taxon>
        <taxon>Dentiscutata</taxon>
    </lineage>
</organism>
<dbReference type="EMBL" id="CAJVPU010012329">
    <property type="protein sequence ID" value="CAG8622534.1"/>
    <property type="molecule type" value="Genomic_DNA"/>
</dbReference>